<dbReference type="InterPro" id="IPR033697">
    <property type="entry name" value="Ribonuclease_T2_eukaryotic"/>
</dbReference>
<keyword evidence="4" id="KW-0732">Signal</keyword>
<evidence type="ECO:0000256" key="4">
    <source>
        <dbReference type="SAM" id="SignalP"/>
    </source>
</evidence>
<dbReference type="SUPFAM" id="SSF55895">
    <property type="entry name" value="Ribonuclease Rh-like"/>
    <property type="match status" value="1"/>
</dbReference>
<protein>
    <submittedName>
        <fullName evidence="5">Uncharacterized protein</fullName>
    </submittedName>
</protein>
<feature type="signal peptide" evidence="4">
    <location>
        <begin position="1"/>
        <end position="21"/>
    </location>
</feature>
<evidence type="ECO:0000256" key="2">
    <source>
        <dbReference type="ARBA" id="ARBA00023157"/>
    </source>
</evidence>
<dbReference type="Gene3D" id="3.90.730.10">
    <property type="entry name" value="Ribonuclease T2-like"/>
    <property type="match status" value="1"/>
</dbReference>
<proteinExistence type="inferred from homology"/>
<dbReference type="PANTHER" id="PTHR11240">
    <property type="entry name" value="RIBONUCLEASE T2"/>
    <property type="match status" value="1"/>
</dbReference>
<dbReference type="EMBL" id="MU629819">
    <property type="protein sequence ID" value="KAJ1255073.1"/>
    <property type="molecule type" value="Genomic_DNA"/>
</dbReference>
<sequence>MASRIALLCLLGLVVASPAVADYSGSYYKLSLMWPGAYCEQTKAGCCKPTTGVSPARDFYITGFAVYNATTQCSNAPFDINEIIDLPGLLQYWSNIKCPGNDGRSSWKKAWKNSGRCSGLEQKDYFETALALRSRLNPLVRLKHAGIEPDMGMYSVEEIKRVFQTEIDAAPLIQCSKGSLGKFQLFQLYFCAVAENGTFIDCPTAPAYTCSDEILFPPFEKWMLKQQQIKYAALYDPMMPAAVAMDH</sequence>
<feature type="chain" id="PRO_5040935585" evidence="4">
    <location>
        <begin position="22"/>
        <end position="247"/>
    </location>
</feature>
<dbReference type="GO" id="GO:0006401">
    <property type="term" value="P:RNA catabolic process"/>
    <property type="evidence" value="ECO:0007669"/>
    <property type="project" value="TreeGrafter"/>
</dbReference>
<dbReference type="OrthoDB" id="435754at2759"/>
<comment type="caution">
    <text evidence="5">The sequence shown here is derived from an EMBL/GenBank/DDBJ whole genome shotgun (WGS) entry which is preliminary data.</text>
</comment>
<dbReference type="GO" id="GO:0033897">
    <property type="term" value="F:ribonuclease T2 activity"/>
    <property type="evidence" value="ECO:0007669"/>
    <property type="project" value="InterPro"/>
</dbReference>
<dbReference type="CDD" id="cd01061">
    <property type="entry name" value="RNase_T2_euk"/>
    <property type="match status" value="1"/>
</dbReference>
<accession>A0A9W7X847</accession>
<reference evidence="5 6" key="1">
    <citation type="submission" date="2022-10" db="EMBL/GenBank/DDBJ databases">
        <title>WGS assembly of Paspalum vaginatum 540-79.</title>
        <authorList>
            <person name="Sun G."/>
            <person name="Wase N."/>
            <person name="Shu S."/>
            <person name="Jenkins J."/>
            <person name="Zhou B."/>
            <person name="Torres-Rodriguez J."/>
            <person name="Chen C."/>
            <person name="Sandor L."/>
            <person name="Plott C."/>
            <person name="Yoshinga Y."/>
            <person name="Daum C."/>
            <person name="Qi P."/>
            <person name="Barry K."/>
            <person name="Lipzen A."/>
            <person name="Berry L."/>
            <person name="Pedersen C."/>
            <person name="Gottilla T."/>
            <person name="Foltz A."/>
            <person name="Yu H."/>
            <person name="O'Malley R."/>
            <person name="Zhang C."/>
            <person name="Devos K."/>
            <person name="Sigmon B."/>
            <person name="Yu B."/>
            <person name="Obata T."/>
            <person name="Schmutz J."/>
            <person name="Schnable J."/>
        </authorList>
    </citation>
    <scope>NUCLEOTIDE SEQUENCE [LARGE SCALE GENOMIC DNA]</scope>
    <source>
        <strain evidence="6">cv. 540-79</strain>
    </source>
</reference>
<dbReference type="InterPro" id="IPR001568">
    <property type="entry name" value="RNase_T2-like"/>
</dbReference>
<evidence type="ECO:0000313" key="6">
    <source>
        <dbReference type="Proteomes" id="UP001164776"/>
    </source>
</evidence>
<gene>
    <name evidence="5" type="ORF">BS78_K293500</name>
</gene>
<keyword evidence="2" id="KW-1015">Disulfide bond</keyword>
<comment type="similarity">
    <text evidence="1 3">Belongs to the RNase T2 family.</text>
</comment>
<evidence type="ECO:0000256" key="1">
    <source>
        <dbReference type="ARBA" id="ARBA00007469"/>
    </source>
</evidence>
<name>A0A9W7X847_9POAL</name>
<dbReference type="PANTHER" id="PTHR11240:SF57">
    <property type="entry name" value="OS09G0538000 PROTEIN"/>
    <property type="match status" value="1"/>
</dbReference>
<keyword evidence="6" id="KW-1185">Reference proteome</keyword>
<dbReference type="AlphaFoldDB" id="A0A9W7X847"/>
<dbReference type="Proteomes" id="UP001164776">
    <property type="component" value="Unassembled WGS sequence"/>
</dbReference>
<dbReference type="GO" id="GO:0005576">
    <property type="term" value="C:extracellular region"/>
    <property type="evidence" value="ECO:0007669"/>
    <property type="project" value="TreeGrafter"/>
</dbReference>
<dbReference type="Pfam" id="PF00445">
    <property type="entry name" value="Ribonuclease_T2"/>
    <property type="match status" value="1"/>
</dbReference>
<organism evidence="5 6">
    <name type="scientific">Paspalum vaginatum</name>
    <name type="common">seashore paspalum</name>
    <dbReference type="NCBI Taxonomy" id="158149"/>
    <lineage>
        <taxon>Eukaryota</taxon>
        <taxon>Viridiplantae</taxon>
        <taxon>Streptophyta</taxon>
        <taxon>Embryophyta</taxon>
        <taxon>Tracheophyta</taxon>
        <taxon>Spermatophyta</taxon>
        <taxon>Magnoliopsida</taxon>
        <taxon>Liliopsida</taxon>
        <taxon>Poales</taxon>
        <taxon>Poaceae</taxon>
        <taxon>PACMAD clade</taxon>
        <taxon>Panicoideae</taxon>
        <taxon>Andropogonodae</taxon>
        <taxon>Paspaleae</taxon>
        <taxon>Paspalinae</taxon>
        <taxon>Paspalum</taxon>
    </lineage>
</organism>
<dbReference type="GO" id="GO:0003723">
    <property type="term" value="F:RNA binding"/>
    <property type="evidence" value="ECO:0007669"/>
    <property type="project" value="InterPro"/>
</dbReference>
<dbReference type="InterPro" id="IPR036430">
    <property type="entry name" value="RNase_T2-like_sf"/>
</dbReference>
<evidence type="ECO:0000313" key="5">
    <source>
        <dbReference type="EMBL" id="KAJ1255073.1"/>
    </source>
</evidence>
<evidence type="ECO:0000256" key="3">
    <source>
        <dbReference type="RuleBase" id="RU004328"/>
    </source>
</evidence>